<keyword evidence="1" id="KW-0472">Membrane</keyword>
<evidence type="ECO:0000313" key="2">
    <source>
        <dbReference type="EMBL" id="KMZ89667.1"/>
    </source>
</evidence>
<accession>A0A0J9T4V4</accession>
<name>A0A0J9T4V4_PLAVI</name>
<protein>
    <recommendedName>
        <fullName evidence="4">Variable surface protein</fullName>
    </recommendedName>
</protein>
<dbReference type="EMBL" id="KQ235150">
    <property type="protein sequence ID" value="KMZ89667.1"/>
    <property type="molecule type" value="Genomic_DNA"/>
</dbReference>
<proteinExistence type="predicted"/>
<dbReference type="AlphaFoldDB" id="A0A0J9T4V4"/>
<keyword evidence="1" id="KW-0812">Transmembrane</keyword>
<reference evidence="2 3" key="1">
    <citation type="submission" date="2011-08" db="EMBL/GenBank/DDBJ databases">
        <title>The Genome Sequence of Plasmodium vivax Mauritania I.</title>
        <authorList>
            <consortium name="The Broad Institute Genome Sequencing Platform"/>
            <consortium name="The Broad Institute Genome Sequencing Center for Infectious Disease"/>
            <person name="Neafsey D."/>
            <person name="Carlton J."/>
            <person name="Barnwell J."/>
            <person name="Collins W."/>
            <person name="Escalante A."/>
            <person name="Mullikin J."/>
            <person name="Saul A."/>
            <person name="Guigo R."/>
            <person name="Camara F."/>
            <person name="Young S.K."/>
            <person name="Zeng Q."/>
            <person name="Gargeya S."/>
            <person name="Fitzgerald M."/>
            <person name="Haas B."/>
            <person name="Abouelleil A."/>
            <person name="Alvarado L."/>
            <person name="Arachchi H.M."/>
            <person name="Berlin A."/>
            <person name="Brown A."/>
            <person name="Chapman S.B."/>
            <person name="Chen Z."/>
            <person name="Dunbar C."/>
            <person name="Freedman E."/>
            <person name="Gearin G."/>
            <person name="Gellesch M."/>
            <person name="Goldberg J."/>
            <person name="Griggs A."/>
            <person name="Gujja S."/>
            <person name="Heiman D."/>
            <person name="Howarth C."/>
            <person name="Larson L."/>
            <person name="Lui A."/>
            <person name="MacDonald P.J.P."/>
            <person name="Montmayeur A."/>
            <person name="Murphy C."/>
            <person name="Neiman D."/>
            <person name="Pearson M."/>
            <person name="Priest M."/>
            <person name="Roberts A."/>
            <person name="Saif S."/>
            <person name="Shea T."/>
            <person name="Shenoy N."/>
            <person name="Sisk P."/>
            <person name="Stolte C."/>
            <person name="Sykes S."/>
            <person name="Wortman J."/>
            <person name="Nusbaum C."/>
            <person name="Birren B."/>
        </authorList>
    </citation>
    <scope>NUCLEOTIDE SEQUENCE [LARGE SCALE GENOMIC DNA]</scope>
    <source>
        <strain evidence="2 3">Mauritania I</strain>
    </source>
</reference>
<keyword evidence="1" id="KW-1133">Transmembrane helix</keyword>
<dbReference type="Proteomes" id="UP000053776">
    <property type="component" value="Unassembled WGS sequence"/>
</dbReference>
<evidence type="ECO:0008006" key="4">
    <source>
        <dbReference type="Google" id="ProtNLM"/>
    </source>
</evidence>
<gene>
    <name evidence="2" type="ORF">PVMG_06122</name>
</gene>
<sequence>MTTFNNLKKFNHVNKFPQYKLKISGKAITSGDDQNNCDTFKRDKLKDNADKPESFANTCKQIVEYQAKPIKEDESSEAELCKYIIYWFYKTLKENGRTSYKELINQFFNDIKSLNFCNKHIEDIKKEDYDKIEKLFKLYEDFYEFKKESIDHEKNTCTHGEECVKICDQNVDICRNDYNNDFCMKLIEFKYEYDNFYTQMLICRNKFAYLRPIKGDVSVYILIAIGVMSVISLFLFILFKVIYFIEKIQIYIYCFFTCVTLFSDNSLHHVAHGYVLDHLEVKGINSTLKCKGHKIIQKWKSGDTKYHITHHIPNLNIKYNHNILIDLNKNNNFEKM</sequence>
<feature type="transmembrane region" description="Helical" evidence="1">
    <location>
        <begin position="219"/>
        <end position="245"/>
    </location>
</feature>
<evidence type="ECO:0000313" key="3">
    <source>
        <dbReference type="Proteomes" id="UP000053776"/>
    </source>
</evidence>
<organism evidence="2 3">
    <name type="scientific">Plasmodium vivax Mauritania I</name>
    <dbReference type="NCBI Taxonomy" id="1035515"/>
    <lineage>
        <taxon>Eukaryota</taxon>
        <taxon>Sar</taxon>
        <taxon>Alveolata</taxon>
        <taxon>Apicomplexa</taxon>
        <taxon>Aconoidasida</taxon>
        <taxon>Haemosporida</taxon>
        <taxon>Plasmodiidae</taxon>
        <taxon>Plasmodium</taxon>
        <taxon>Plasmodium (Plasmodium)</taxon>
    </lineage>
</organism>
<evidence type="ECO:0000256" key="1">
    <source>
        <dbReference type="SAM" id="Phobius"/>
    </source>
</evidence>